<proteinExistence type="predicted"/>
<evidence type="ECO:0000256" key="1">
    <source>
        <dbReference type="SAM" id="Phobius"/>
    </source>
</evidence>
<keyword evidence="1" id="KW-0812">Transmembrane</keyword>
<dbReference type="Proteomes" id="UP000719766">
    <property type="component" value="Unassembled WGS sequence"/>
</dbReference>
<comment type="caution">
    <text evidence="2">The sequence shown here is derived from an EMBL/GenBank/DDBJ whole genome shotgun (WGS) entry which is preliminary data.</text>
</comment>
<evidence type="ECO:0000313" key="2">
    <source>
        <dbReference type="EMBL" id="KAG1788237.1"/>
    </source>
</evidence>
<organism evidence="2 3">
    <name type="scientific">Suillus plorans</name>
    <dbReference type="NCBI Taxonomy" id="116603"/>
    <lineage>
        <taxon>Eukaryota</taxon>
        <taxon>Fungi</taxon>
        <taxon>Dikarya</taxon>
        <taxon>Basidiomycota</taxon>
        <taxon>Agaricomycotina</taxon>
        <taxon>Agaricomycetes</taxon>
        <taxon>Agaricomycetidae</taxon>
        <taxon>Boletales</taxon>
        <taxon>Suillineae</taxon>
        <taxon>Suillaceae</taxon>
        <taxon>Suillus</taxon>
    </lineage>
</organism>
<dbReference type="OrthoDB" id="2662217at2759"/>
<evidence type="ECO:0000313" key="3">
    <source>
        <dbReference type="Proteomes" id="UP000719766"/>
    </source>
</evidence>
<dbReference type="AlphaFoldDB" id="A0A9P7DDC7"/>
<feature type="transmembrane region" description="Helical" evidence="1">
    <location>
        <begin position="9"/>
        <end position="29"/>
    </location>
</feature>
<keyword evidence="3" id="KW-1185">Reference proteome</keyword>
<dbReference type="GeneID" id="64592295"/>
<dbReference type="RefSeq" id="XP_041155510.1">
    <property type="nucleotide sequence ID" value="XM_041298531.1"/>
</dbReference>
<feature type="transmembrane region" description="Helical" evidence="1">
    <location>
        <begin position="258"/>
        <end position="274"/>
    </location>
</feature>
<accession>A0A9P7DDC7</accession>
<reference evidence="2" key="1">
    <citation type="journal article" date="2020" name="New Phytol.">
        <title>Comparative genomics reveals dynamic genome evolution in host specialist ectomycorrhizal fungi.</title>
        <authorList>
            <person name="Lofgren L.A."/>
            <person name="Nguyen N.H."/>
            <person name="Vilgalys R."/>
            <person name="Ruytinx J."/>
            <person name="Liao H.L."/>
            <person name="Branco S."/>
            <person name="Kuo A."/>
            <person name="LaButti K."/>
            <person name="Lipzen A."/>
            <person name="Andreopoulos W."/>
            <person name="Pangilinan J."/>
            <person name="Riley R."/>
            <person name="Hundley H."/>
            <person name="Na H."/>
            <person name="Barry K."/>
            <person name="Grigoriev I.V."/>
            <person name="Stajich J.E."/>
            <person name="Kennedy P.G."/>
        </authorList>
    </citation>
    <scope>NUCLEOTIDE SEQUENCE</scope>
    <source>
        <strain evidence="2">S12</strain>
    </source>
</reference>
<dbReference type="EMBL" id="JABBWE010000070">
    <property type="protein sequence ID" value="KAG1788237.1"/>
    <property type="molecule type" value="Genomic_DNA"/>
</dbReference>
<name>A0A9P7DDC7_9AGAM</name>
<feature type="transmembrane region" description="Helical" evidence="1">
    <location>
        <begin position="286"/>
        <end position="304"/>
    </location>
</feature>
<sequence>MATTTASSFISSVILQPIIVAISSAVYSSLLSYEMVGNLDWRPIVICATSDVLVIAADHLKDQEVVTGTRGAAVIKRFTPLARIFLALNVSLLAAALSLSPPQATFFTAAFTAPAFLWTTPLDLSRAGAVLKRFIGANYSREVNKAHKPFVIKRVPGMKAFFSGTIRSCGVFFVVHSALQSSLTSTHNALPWTIAETLIWSIVNRTGHCVMSDVRDYDEDKEAGVPTIPVLLDSLLKTRMILTVVHAAVLTAFRHNPFIVASSCFAIALVWILGKDTPKPYFRLSLHSQSIFIVTYALLLTFNLL</sequence>
<protein>
    <submittedName>
        <fullName evidence="2">Uncharacterized protein</fullName>
    </submittedName>
</protein>
<gene>
    <name evidence="2" type="ORF">HD556DRAFT_1245424</name>
</gene>
<feature type="transmembrane region" description="Helical" evidence="1">
    <location>
        <begin position="81"/>
        <end position="99"/>
    </location>
</feature>
<keyword evidence="1" id="KW-0472">Membrane</keyword>
<keyword evidence="1" id="KW-1133">Transmembrane helix</keyword>